<dbReference type="SMART" id="SM00382">
    <property type="entry name" value="AAA"/>
    <property type="match status" value="1"/>
</dbReference>
<evidence type="ECO:0000259" key="11">
    <source>
        <dbReference type="PROSITE" id="PS50893"/>
    </source>
</evidence>
<evidence type="ECO:0000256" key="7">
    <source>
        <dbReference type="ARBA" id="ARBA00022840"/>
    </source>
</evidence>
<dbReference type="Proteomes" id="UP001305702">
    <property type="component" value="Chromosome"/>
</dbReference>
<evidence type="ECO:0000259" key="12">
    <source>
        <dbReference type="PROSITE" id="PS50929"/>
    </source>
</evidence>
<dbReference type="InterPro" id="IPR039421">
    <property type="entry name" value="Type_1_exporter"/>
</dbReference>
<evidence type="ECO:0000256" key="6">
    <source>
        <dbReference type="ARBA" id="ARBA00022807"/>
    </source>
</evidence>
<dbReference type="SUPFAM" id="SSF90123">
    <property type="entry name" value="ABC transporter transmembrane region"/>
    <property type="match status" value="1"/>
</dbReference>
<dbReference type="RefSeq" id="WP_315607654.1">
    <property type="nucleotide sequence ID" value="NZ_CP130318.1"/>
</dbReference>
<evidence type="ECO:0000313" key="13">
    <source>
        <dbReference type="EMBL" id="WNQ13873.1"/>
    </source>
</evidence>
<dbReference type="Gene3D" id="3.40.50.300">
    <property type="entry name" value="P-loop containing nucleotide triphosphate hydrolases"/>
    <property type="match status" value="1"/>
</dbReference>
<feature type="domain" description="ABC transporter" evidence="11">
    <location>
        <begin position="342"/>
        <end position="576"/>
    </location>
</feature>
<dbReference type="SUPFAM" id="SSF52540">
    <property type="entry name" value="P-loop containing nucleoside triphosphate hydrolases"/>
    <property type="match status" value="1"/>
</dbReference>
<feature type="transmembrane region" description="Helical" evidence="10">
    <location>
        <begin position="244"/>
        <end position="272"/>
    </location>
</feature>
<evidence type="ECO:0000256" key="8">
    <source>
        <dbReference type="ARBA" id="ARBA00022989"/>
    </source>
</evidence>
<evidence type="ECO:0000256" key="5">
    <source>
        <dbReference type="ARBA" id="ARBA00022741"/>
    </source>
</evidence>
<dbReference type="FunFam" id="3.40.50.300:FF:000299">
    <property type="entry name" value="ABC transporter ATP-binding protein/permease"/>
    <property type="match status" value="1"/>
</dbReference>
<keyword evidence="6" id="KW-0378">Hydrolase</keyword>
<evidence type="ECO:0000256" key="10">
    <source>
        <dbReference type="SAM" id="Phobius"/>
    </source>
</evidence>
<feature type="transmembrane region" description="Helical" evidence="10">
    <location>
        <begin position="63"/>
        <end position="88"/>
    </location>
</feature>
<dbReference type="PROSITE" id="PS50893">
    <property type="entry name" value="ABC_TRANSPORTER_2"/>
    <property type="match status" value="1"/>
</dbReference>
<dbReference type="PANTHER" id="PTHR43394:SF1">
    <property type="entry name" value="ATP-BINDING CASSETTE SUB-FAMILY B MEMBER 10, MITOCHONDRIAL"/>
    <property type="match status" value="1"/>
</dbReference>
<feature type="transmembrane region" description="Helical" evidence="10">
    <location>
        <begin position="166"/>
        <end position="184"/>
    </location>
</feature>
<dbReference type="GO" id="GO:0008234">
    <property type="term" value="F:cysteine-type peptidase activity"/>
    <property type="evidence" value="ECO:0007669"/>
    <property type="project" value="UniProtKB-KW"/>
</dbReference>
<dbReference type="Pfam" id="PF00664">
    <property type="entry name" value="ABC_membrane"/>
    <property type="match status" value="1"/>
</dbReference>
<dbReference type="KEGG" id="paun:MJA45_12910"/>
<comment type="subcellular location">
    <subcellularLocation>
        <location evidence="1">Cell membrane</location>
        <topology evidence="1">Multi-pass membrane protein</topology>
    </subcellularLocation>
</comment>
<evidence type="ECO:0000313" key="14">
    <source>
        <dbReference type="Proteomes" id="UP001305702"/>
    </source>
</evidence>
<keyword evidence="6" id="KW-0645">Protease</keyword>
<organism evidence="13 14">
    <name type="scientific">Paenibacillus aurantius</name>
    <dbReference type="NCBI Taxonomy" id="2918900"/>
    <lineage>
        <taxon>Bacteria</taxon>
        <taxon>Bacillati</taxon>
        <taxon>Bacillota</taxon>
        <taxon>Bacilli</taxon>
        <taxon>Bacillales</taxon>
        <taxon>Paenibacillaceae</taxon>
        <taxon>Paenibacillus</taxon>
    </lineage>
</organism>
<reference evidence="13 14" key="1">
    <citation type="submission" date="2022-02" db="EMBL/GenBank/DDBJ databases">
        <title>Paenibacillus sp. MBLB1776 Whole Genome Shotgun Sequencing.</title>
        <authorList>
            <person name="Hwang C.Y."/>
            <person name="Cho E.-S."/>
            <person name="Seo M.-J."/>
        </authorList>
    </citation>
    <scope>NUCLEOTIDE SEQUENCE [LARGE SCALE GENOMIC DNA]</scope>
    <source>
        <strain evidence="13 14">MBLB1776</strain>
    </source>
</reference>
<dbReference type="EMBL" id="CP130318">
    <property type="protein sequence ID" value="WNQ13873.1"/>
    <property type="molecule type" value="Genomic_DNA"/>
</dbReference>
<keyword evidence="4 10" id="KW-0812">Transmembrane</keyword>
<sequence length="584" mass="64946">MRKLNIPLRQYAALLSAYLRPQWKSITLLLLLLLLSIGMQLINPQIIRSFIDMAKEQADSTKLIYAAVLFIGVSLLYQAIMLAATYLGENIGWIATNKLRGDVAEHCLRLDMSFHKAHTSGSLIERVDGDINALANFFSKLVVTLLSNLVLVAGIIILLFREGWEIGLGMLVFTVFAIWSIQYIRRYASPFWGKMRQISADFYGFLGEQLDGTEDVRANGASGFVLSRFDDLLRKWLPIRIRAFFGFAAMWITTIVVFAMGNAMAFAVSAYLWKKGSLTIGAVYMIFYYTELLAKPIEQIRTQMEDLQKADASITRIKELLELRPAVTDGRGTSIPAGPVRVKFDRMTFGYEPGSVTLDSIHFELKPGESLGVLGRTGSGKSTLARLLLRFYDPASGGIYLNGVNIRDAKLAELRRSVGMVTQQIELFQGTVRDNLTFFDESIPDSRIIGVLEELGMGEWLHSMPLGLDSPLESSGGGLSAGEAQLMAFARVFLMDPGLVILDEASSRLDPATEQRIESAISKLLRNRTSIIIAHRLATVQRVDQILVLDNGRVVEYGERSRLAADRHTRFSGILEKGLEETPA</sequence>
<proteinExistence type="predicted"/>
<feature type="transmembrane region" description="Helical" evidence="10">
    <location>
        <begin position="141"/>
        <end position="160"/>
    </location>
</feature>
<dbReference type="InterPro" id="IPR003593">
    <property type="entry name" value="AAA+_ATPase"/>
</dbReference>
<evidence type="ECO:0000256" key="2">
    <source>
        <dbReference type="ARBA" id="ARBA00022448"/>
    </source>
</evidence>
<dbReference type="PROSITE" id="PS50929">
    <property type="entry name" value="ABC_TM1F"/>
    <property type="match status" value="1"/>
</dbReference>
<dbReference type="GO" id="GO:0016887">
    <property type="term" value="F:ATP hydrolysis activity"/>
    <property type="evidence" value="ECO:0007669"/>
    <property type="project" value="InterPro"/>
</dbReference>
<dbReference type="Gene3D" id="1.20.1560.10">
    <property type="entry name" value="ABC transporter type 1, transmembrane domain"/>
    <property type="match status" value="1"/>
</dbReference>
<keyword evidence="7 13" id="KW-0067">ATP-binding</keyword>
<feature type="domain" description="ABC transmembrane type-1" evidence="12">
    <location>
        <begin position="28"/>
        <end position="309"/>
    </location>
</feature>
<keyword evidence="6" id="KW-0788">Thiol protease</keyword>
<keyword evidence="14" id="KW-1185">Reference proteome</keyword>
<dbReference type="PROSITE" id="PS00211">
    <property type="entry name" value="ABC_TRANSPORTER_1"/>
    <property type="match status" value="1"/>
</dbReference>
<dbReference type="GO" id="GO:0005886">
    <property type="term" value="C:plasma membrane"/>
    <property type="evidence" value="ECO:0007669"/>
    <property type="project" value="UniProtKB-SubCell"/>
</dbReference>
<dbReference type="AlphaFoldDB" id="A0AA96RHX8"/>
<accession>A0AA96RHX8</accession>
<dbReference type="InterPro" id="IPR003439">
    <property type="entry name" value="ABC_transporter-like_ATP-bd"/>
</dbReference>
<dbReference type="InterPro" id="IPR011527">
    <property type="entry name" value="ABC1_TM_dom"/>
</dbReference>
<dbReference type="GO" id="GO:0015421">
    <property type="term" value="F:ABC-type oligopeptide transporter activity"/>
    <property type="evidence" value="ECO:0007669"/>
    <property type="project" value="TreeGrafter"/>
</dbReference>
<gene>
    <name evidence="13" type="ORF">MJA45_12910</name>
</gene>
<dbReference type="Pfam" id="PF00005">
    <property type="entry name" value="ABC_tran"/>
    <property type="match status" value="1"/>
</dbReference>
<keyword evidence="8 10" id="KW-1133">Transmembrane helix</keyword>
<dbReference type="PANTHER" id="PTHR43394">
    <property type="entry name" value="ATP-DEPENDENT PERMEASE MDL1, MITOCHONDRIAL"/>
    <property type="match status" value="1"/>
</dbReference>
<keyword evidence="3" id="KW-1003">Cell membrane</keyword>
<evidence type="ECO:0000256" key="1">
    <source>
        <dbReference type="ARBA" id="ARBA00004651"/>
    </source>
</evidence>
<name>A0AA96RHX8_9BACL</name>
<dbReference type="InterPro" id="IPR017871">
    <property type="entry name" value="ABC_transporter-like_CS"/>
</dbReference>
<evidence type="ECO:0000256" key="4">
    <source>
        <dbReference type="ARBA" id="ARBA00022692"/>
    </source>
</evidence>
<evidence type="ECO:0000256" key="9">
    <source>
        <dbReference type="ARBA" id="ARBA00023136"/>
    </source>
</evidence>
<keyword evidence="2" id="KW-0813">Transport</keyword>
<evidence type="ECO:0000256" key="3">
    <source>
        <dbReference type="ARBA" id="ARBA00022475"/>
    </source>
</evidence>
<keyword evidence="5" id="KW-0547">Nucleotide-binding</keyword>
<dbReference type="InterPro" id="IPR027417">
    <property type="entry name" value="P-loop_NTPase"/>
</dbReference>
<dbReference type="InterPro" id="IPR036640">
    <property type="entry name" value="ABC1_TM_sf"/>
</dbReference>
<keyword evidence="9 10" id="KW-0472">Membrane</keyword>
<dbReference type="GO" id="GO:0005524">
    <property type="term" value="F:ATP binding"/>
    <property type="evidence" value="ECO:0007669"/>
    <property type="project" value="UniProtKB-KW"/>
</dbReference>
<dbReference type="CDD" id="cd07346">
    <property type="entry name" value="ABC_6TM_exporters"/>
    <property type="match status" value="1"/>
</dbReference>
<protein>
    <submittedName>
        <fullName evidence="13">ABC transporter ATP-binding protein</fullName>
    </submittedName>
</protein>